<keyword evidence="6 7" id="KW-0315">Glutamine amidotransferase</keyword>
<keyword evidence="3 7" id="KW-0328">Glycosyltransferase</keyword>
<evidence type="ECO:0000259" key="9">
    <source>
        <dbReference type="PROSITE" id="PS51278"/>
    </source>
</evidence>
<dbReference type="Pfam" id="PF00156">
    <property type="entry name" value="Pribosyltran"/>
    <property type="match status" value="1"/>
</dbReference>
<evidence type="ECO:0000256" key="2">
    <source>
        <dbReference type="ARBA" id="ARBA00010138"/>
    </source>
</evidence>
<evidence type="ECO:0000256" key="8">
    <source>
        <dbReference type="PIRNR" id="PIRNR000485"/>
    </source>
</evidence>
<name>A0ABV6K3W5_9LACO</name>
<comment type="cofactor">
    <cofactor evidence="7">
        <name>Mg(2+)</name>
        <dbReference type="ChEBI" id="CHEBI:18420"/>
    </cofactor>
    <text evidence="7">Binds 1 Mg(2+) ion per subunit.</text>
</comment>
<protein>
    <recommendedName>
        <fullName evidence="7">Amidophosphoribosyltransferase</fullName>
        <shortName evidence="7">ATase</shortName>
        <ecNumber evidence="7">2.4.2.14</ecNumber>
    </recommendedName>
    <alternativeName>
        <fullName evidence="7">Glutamine phosphoribosylpyrophosphate amidotransferase</fullName>
        <shortName evidence="7">GPATase</shortName>
    </alternativeName>
</protein>
<comment type="similarity">
    <text evidence="2 7 8">In the C-terminal section; belongs to the purine/pyrimidine phosphoribosyltransferase family.</text>
</comment>
<dbReference type="Pfam" id="PF13522">
    <property type="entry name" value="GATase_6"/>
    <property type="match status" value="1"/>
</dbReference>
<dbReference type="Proteomes" id="UP001589855">
    <property type="component" value="Unassembled WGS sequence"/>
</dbReference>
<gene>
    <name evidence="7 10" type="primary">purF</name>
    <name evidence="10" type="ORF">ACFFGS_08495</name>
</gene>
<dbReference type="PIRSF" id="PIRSF000485">
    <property type="entry name" value="Amd_phspho_trans"/>
    <property type="match status" value="1"/>
</dbReference>
<comment type="catalytic activity">
    <reaction evidence="7 8">
        <text>5-phospho-beta-D-ribosylamine + L-glutamate + diphosphate = 5-phospho-alpha-D-ribose 1-diphosphate + L-glutamine + H2O</text>
        <dbReference type="Rhea" id="RHEA:14905"/>
        <dbReference type="ChEBI" id="CHEBI:15377"/>
        <dbReference type="ChEBI" id="CHEBI:29985"/>
        <dbReference type="ChEBI" id="CHEBI:33019"/>
        <dbReference type="ChEBI" id="CHEBI:58017"/>
        <dbReference type="ChEBI" id="CHEBI:58359"/>
        <dbReference type="ChEBI" id="CHEBI:58681"/>
        <dbReference type="EC" id="2.4.2.14"/>
    </reaction>
</comment>
<dbReference type="PANTHER" id="PTHR11907">
    <property type="entry name" value="AMIDOPHOSPHORIBOSYLTRANSFERASE"/>
    <property type="match status" value="1"/>
</dbReference>
<dbReference type="GO" id="GO:0004044">
    <property type="term" value="F:amidophosphoribosyltransferase activity"/>
    <property type="evidence" value="ECO:0007669"/>
    <property type="project" value="UniProtKB-EC"/>
</dbReference>
<evidence type="ECO:0000256" key="6">
    <source>
        <dbReference type="ARBA" id="ARBA00022962"/>
    </source>
</evidence>
<evidence type="ECO:0000256" key="4">
    <source>
        <dbReference type="ARBA" id="ARBA00022679"/>
    </source>
</evidence>
<evidence type="ECO:0000256" key="1">
    <source>
        <dbReference type="ARBA" id="ARBA00005209"/>
    </source>
</evidence>
<evidence type="ECO:0000256" key="3">
    <source>
        <dbReference type="ARBA" id="ARBA00022676"/>
    </source>
</evidence>
<accession>A0ABV6K3W5</accession>
<evidence type="ECO:0000256" key="7">
    <source>
        <dbReference type="HAMAP-Rule" id="MF_01931"/>
    </source>
</evidence>
<dbReference type="InterPro" id="IPR017932">
    <property type="entry name" value="GATase_2_dom"/>
</dbReference>
<dbReference type="Gene3D" id="3.60.20.10">
    <property type="entry name" value="Glutamine Phosphoribosylpyrophosphate, subunit 1, domain 1"/>
    <property type="match status" value="1"/>
</dbReference>
<feature type="active site" description="Nucleophile" evidence="7">
    <location>
        <position position="12"/>
    </location>
</feature>
<dbReference type="SUPFAM" id="SSF56235">
    <property type="entry name" value="N-terminal nucleophile aminohydrolases (Ntn hydrolases)"/>
    <property type="match status" value="1"/>
</dbReference>
<evidence type="ECO:0000313" key="11">
    <source>
        <dbReference type="Proteomes" id="UP001589855"/>
    </source>
</evidence>
<dbReference type="EMBL" id="JBHLUK010000067">
    <property type="protein sequence ID" value="MFC0424154.1"/>
    <property type="molecule type" value="Genomic_DNA"/>
</dbReference>
<comment type="caution">
    <text evidence="7">Lacks conserved residue(s) required for the propagation of feature annotation.</text>
</comment>
<proteinExistence type="inferred from homology"/>
<dbReference type="RefSeq" id="WP_137645262.1">
    <property type="nucleotide sequence ID" value="NZ_BAABRM010000016.1"/>
</dbReference>
<keyword evidence="7" id="KW-0479">Metal-binding</keyword>
<dbReference type="PROSITE" id="PS51278">
    <property type="entry name" value="GATASE_TYPE_2"/>
    <property type="match status" value="1"/>
</dbReference>
<reference evidence="10 11" key="1">
    <citation type="submission" date="2024-09" db="EMBL/GenBank/DDBJ databases">
        <authorList>
            <person name="Sun Q."/>
            <person name="Mori K."/>
        </authorList>
    </citation>
    <scope>NUCLEOTIDE SEQUENCE [LARGE SCALE GENOMIC DNA]</scope>
    <source>
        <strain evidence="10 11">TBRC 4575</strain>
    </source>
</reference>
<feature type="binding site" evidence="7">
    <location>
        <position position="358"/>
    </location>
    <ligand>
        <name>Mg(2+)</name>
        <dbReference type="ChEBI" id="CHEBI:18420"/>
    </ligand>
</feature>
<sequence>MPAEVKGLNEECGLFGVWGSPDAAQLTYFGLHALQHRGQEGAGITANDHGTLKSERGLGLLADVFRDPRRLARLTGNAAVGHVRYATAGNHGLENIQPLGFNFSDCQFALAHNGNLTNAVTLRHRLEQHGAIFHASSDSEILMHLIRRSPAATLTDQLKDALRQIHGGFAYLLLTNDRLFAALDPNGFRPLVVGQLPTGGYVVCSETCALDAVGAKFIQDVHPGQLLTIDKDGLKIDHYTTDTQLSICSMEYIYFARPDSNIYGVNVHSARKRMGARLAVEQPVDADIVVGVPNSSLSAAAGYAEASGLPYEMGLIKNQYSSRTFIQPTQALREQGVRMKLSAVKGVVDGKRVVLIDDSIVRGTTSRRIVKLLKDAGAKSVHLRIASPPLRYPCFYGIDIKTTRELIAAQQTIPEMCATFGADSLGFLSEQGVIDAVGLDVDAPYGGLCMAYFNGDYPTPLYDYQAEYDAEIQQLQAKQKG</sequence>
<dbReference type="CDD" id="cd06223">
    <property type="entry name" value="PRTases_typeI"/>
    <property type="match status" value="1"/>
</dbReference>
<evidence type="ECO:0000313" key="10">
    <source>
        <dbReference type="EMBL" id="MFC0424154.1"/>
    </source>
</evidence>
<keyword evidence="5 7" id="KW-0658">Purine biosynthesis</keyword>
<dbReference type="NCBIfam" id="TIGR01134">
    <property type="entry name" value="purF"/>
    <property type="match status" value="1"/>
</dbReference>
<keyword evidence="11" id="KW-1185">Reference proteome</keyword>
<dbReference type="Gene3D" id="3.40.50.2020">
    <property type="match status" value="1"/>
</dbReference>
<dbReference type="InterPro" id="IPR035584">
    <property type="entry name" value="PurF_N"/>
</dbReference>
<comment type="function">
    <text evidence="7">Catalyzes the formation of phosphoribosylamine from phosphoribosylpyrophosphate (PRPP) and glutamine.</text>
</comment>
<dbReference type="InterPro" id="IPR000836">
    <property type="entry name" value="PRTase_dom"/>
</dbReference>
<keyword evidence="7" id="KW-0460">Magnesium</keyword>
<comment type="pathway">
    <text evidence="1 7 8">Purine metabolism; IMP biosynthesis via de novo pathway; N(1)-(5-phospho-D-ribosyl)glycinamide from 5-phospho-alpha-D-ribose 1-diphosphate: step 1/2.</text>
</comment>
<keyword evidence="4 7" id="KW-0808">Transferase</keyword>
<evidence type="ECO:0000256" key="5">
    <source>
        <dbReference type="ARBA" id="ARBA00022755"/>
    </source>
</evidence>
<feature type="binding site" evidence="7">
    <location>
        <position position="295"/>
    </location>
    <ligand>
        <name>Mg(2+)</name>
        <dbReference type="ChEBI" id="CHEBI:18420"/>
    </ligand>
</feature>
<dbReference type="CDD" id="cd00715">
    <property type="entry name" value="GPATase_N"/>
    <property type="match status" value="1"/>
</dbReference>
<dbReference type="InterPro" id="IPR005854">
    <property type="entry name" value="PurF"/>
</dbReference>
<dbReference type="EC" id="2.4.2.14" evidence="7"/>
<dbReference type="InterPro" id="IPR029057">
    <property type="entry name" value="PRTase-like"/>
</dbReference>
<dbReference type="InterPro" id="IPR029055">
    <property type="entry name" value="Ntn_hydrolases_N"/>
</dbReference>
<feature type="domain" description="Glutamine amidotransferase type-2" evidence="9">
    <location>
        <begin position="12"/>
        <end position="232"/>
    </location>
</feature>
<feature type="binding site" evidence="7">
    <location>
        <position position="357"/>
    </location>
    <ligand>
        <name>Mg(2+)</name>
        <dbReference type="ChEBI" id="CHEBI:18420"/>
    </ligand>
</feature>
<organism evidence="10 11">
    <name type="scientific">Lactiplantibacillus plajomi</name>
    <dbReference type="NCBI Taxonomy" id="1457217"/>
    <lineage>
        <taxon>Bacteria</taxon>
        <taxon>Bacillati</taxon>
        <taxon>Bacillota</taxon>
        <taxon>Bacilli</taxon>
        <taxon>Lactobacillales</taxon>
        <taxon>Lactobacillaceae</taxon>
        <taxon>Lactiplantibacillus</taxon>
    </lineage>
</organism>
<dbReference type="HAMAP" id="MF_01931">
    <property type="entry name" value="PurF"/>
    <property type="match status" value="1"/>
</dbReference>
<dbReference type="SUPFAM" id="SSF53271">
    <property type="entry name" value="PRTase-like"/>
    <property type="match status" value="1"/>
</dbReference>
<comment type="caution">
    <text evidence="10">The sequence shown here is derived from an EMBL/GenBank/DDBJ whole genome shotgun (WGS) entry which is preliminary data.</text>
</comment>